<protein>
    <submittedName>
        <fullName evidence="1">Uncharacterized protein</fullName>
    </submittedName>
</protein>
<organism evidence="1 2">
    <name type="scientific">Hyalomma asiaticum</name>
    <name type="common">Tick</name>
    <dbReference type="NCBI Taxonomy" id="266040"/>
    <lineage>
        <taxon>Eukaryota</taxon>
        <taxon>Metazoa</taxon>
        <taxon>Ecdysozoa</taxon>
        <taxon>Arthropoda</taxon>
        <taxon>Chelicerata</taxon>
        <taxon>Arachnida</taxon>
        <taxon>Acari</taxon>
        <taxon>Parasitiformes</taxon>
        <taxon>Ixodida</taxon>
        <taxon>Ixodoidea</taxon>
        <taxon>Ixodidae</taxon>
        <taxon>Hyalomminae</taxon>
        <taxon>Hyalomma</taxon>
    </lineage>
</organism>
<evidence type="ECO:0000313" key="2">
    <source>
        <dbReference type="Proteomes" id="UP000821845"/>
    </source>
</evidence>
<gene>
    <name evidence="1" type="ORF">HPB50_005419</name>
</gene>
<keyword evidence="2" id="KW-1185">Reference proteome</keyword>
<dbReference type="EMBL" id="CM023489">
    <property type="protein sequence ID" value="KAH6921858.1"/>
    <property type="molecule type" value="Genomic_DNA"/>
</dbReference>
<name>A0ACB7RKK7_HYAAI</name>
<sequence length="218" mass="24161">MVGCGGRVLHRLCDARHGANWRPVRLVDESTLAPYACCVCLVIPSTTVVLPCLHAVCEQCLTGCVNQDGGRVCPMDLEPFSEDECQKLNISAKTKKNLKAHCWNADKGCEFTGTMDALLRHYGKECAFHAFQCALCQRTILRIDLAAHYVSGCAESNRQDRSTGCHESTSREQVPTIETIGDDLFARLKDISQAFSGLQRAWTWTSIWCDGHHGNIED</sequence>
<evidence type="ECO:0000313" key="1">
    <source>
        <dbReference type="EMBL" id="KAH6921858.1"/>
    </source>
</evidence>
<reference evidence="1" key="1">
    <citation type="submission" date="2020-05" db="EMBL/GenBank/DDBJ databases">
        <title>Large-scale comparative analyses of tick genomes elucidate their genetic diversity and vector capacities.</title>
        <authorList>
            <person name="Jia N."/>
            <person name="Wang J."/>
            <person name="Shi W."/>
            <person name="Du L."/>
            <person name="Sun Y."/>
            <person name="Zhan W."/>
            <person name="Jiang J."/>
            <person name="Wang Q."/>
            <person name="Zhang B."/>
            <person name="Ji P."/>
            <person name="Sakyi L.B."/>
            <person name="Cui X."/>
            <person name="Yuan T."/>
            <person name="Jiang B."/>
            <person name="Yang W."/>
            <person name="Lam T.T.-Y."/>
            <person name="Chang Q."/>
            <person name="Ding S."/>
            <person name="Wang X."/>
            <person name="Zhu J."/>
            <person name="Ruan X."/>
            <person name="Zhao L."/>
            <person name="Wei J."/>
            <person name="Que T."/>
            <person name="Du C."/>
            <person name="Cheng J."/>
            <person name="Dai P."/>
            <person name="Han X."/>
            <person name="Huang E."/>
            <person name="Gao Y."/>
            <person name="Liu J."/>
            <person name="Shao H."/>
            <person name="Ye R."/>
            <person name="Li L."/>
            <person name="Wei W."/>
            <person name="Wang X."/>
            <person name="Wang C."/>
            <person name="Yang T."/>
            <person name="Huo Q."/>
            <person name="Li W."/>
            <person name="Guo W."/>
            <person name="Chen H."/>
            <person name="Zhou L."/>
            <person name="Ni X."/>
            <person name="Tian J."/>
            <person name="Zhou Y."/>
            <person name="Sheng Y."/>
            <person name="Liu T."/>
            <person name="Pan Y."/>
            <person name="Xia L."/>
            <person name="Li J."/>
            <person name="Zhao F."/>
            <person name="Cao W."/>
        </authorList>
    </citation>
    <scope>NUCLEOTIDE SEQUENCE</scope>
    <source>
        <strain evidence="1">Hyas-2018</strain>
    </source>
</reference>
<accession>A0ACB7RKK7</accession>
<proteinExistence type="predicted"/>
<dbReference type="Proteomes" id="UP000821845">
    <property type="component" value="Chromosome 9"/>
</dbReference>
<comment type="caution">
    <text evidence="1">The sequence shown here is derived from an EMBL/GenBank/DDBJ whole genome shotgun (WGS) entry which is preliminary data.</text>
</comment>